<evidence type="ECO:0000256" key="1">
    <source>
        <dbReference type="ARBA" id="ARBA00004211"/>
    </source>
</evidence>
<name>A0A7J7KMS6_BUGNE</name>
<keyword evidence="11" id="KW-1185">Reference proteome</keyword>
<dbReference type="SUPFAM" id="SSF48403">
    <property type="entry name" value="Ankyrin repeat"/>
    <property type="match status" value="1"/>
</dbReference>
<dbReference type="PROSITE" id="PS00914">
    <property type="entry name" value="SYNTAXIN"/>
    <property type="match status" value="1"/>
</dbReference>
<dbReference type="EMBL" id="VXIV02000257">
    <property type="protein sequence ID" value="KAF6039462.1"/>
    <property type="molecule type" value="Genomic_DNA"/>
</dbReference>
<evidence type="ECO:0000256" key="3">
    <source>
        <dbReference type="ARBA" id="ARBA00022448"/>
    </source>
</evidence>
<keyword evidence="7" id="KW-0472">Membrane</keyword>
<dbReference type="InterPro" id="IPR000727">
    <property type="entry name" value="T_SNARE_dom"/>
</dbReference>
<dbReference type="Gene3D" id="1.20.58.70">
    <property type="match status" value="1"/>
</dbReference>
<reference evidence="10" key="1">
    <citation type="submission" date="2020-06" db="EMBL/GenBank/DDBJ databases">
        <title>Draft genome of Bugula neritina, a colonial animal packing powerful symbionts and potential medicines.</title>
        <authorList>
            <person name="Rayko M."/>
        </authorList>
    </citation>
    <scope>NUCLEOTIDE SEQUENCE [LARGE SCALE GENOMIC DNA]</scope>
    <source>
        <strain evidence="10">Kwan_BN1</strain>
    </source>
</reference>
<dbReference type="GO" id="GO:0048278">
    <property type="term" value="P:vesicle docking"/>
    <property type="evidence" value="ECO:0007669"/>
    <property type="project" value="TreeGrafter"/>
</dbReference>
<keyword evidence="8" id="KW-0040">ANK repeat</keyword>
<dbReference type="SMART" id="SM00397">
    <property type="entry name" value="t_SNARE"/>
    <property type="match status" value="1"/>
</dbReference>
<dbReference type="InterPro" id="IPR036770">
    <property type="entry name" value="Ankyrin_rpt-contain_sf"/>
</dbReference>
<dbReference type="PROSITE" id="PS50192">
    <property type="entry name" value="T_SNARE"/>
    <property type="match status" value="1"/>
</dbReference>
<feature type="domain" description="T-SNARE coiled-coil homology" evidence="9">
    <location>
        <begin position="215"/>
        <end position="277"/>
    </location>
</feature>
<comment type="caution">
    <text evidence="10">The sequence shown here is derived from an EMBL/GenBank/DDBJ whole genome shotgun (WGS) entry which is preliminary data.</text>
</comment>
<evidence type="ECO:0000256" key="7">
    <source>
        <dbReference type="ARBA" id="ARBA00023136"/>
    </source>
</evidence>
<dbReference type="GO" id="GO:0000139">
    <property type="term" value="C:Golgi membrane"/>
    <property type="evidence" value="ECO:0007669"/>
    <property type="project" value="TreeGrafter"/>
</dbReference>
<dbReference type="SUPFAM" id="SSF47661">
    <property type="entry name" value="t-snare proteins"/>
    <property type="match status" value="1"/>
</dbReference>
<feature type="repeat" description="ANK" evidence="8">
    <location>
        <begin position="481"/>
        <end position="513"/>
    </location>
</feature>
<keyword evidence="5" id="KW-1133">Transmembrane helix</keyword>
<dbReference type="InterPro" id="IPR010989">
    <property type="entry name" value="SNARE"/>
</dbReference>
<dbReference type="Pfam" id="PF12796">
    <property type="entry name" value="Ank_2"/>
    <property type="match status" value="1"/>
</dbReference>
<dbReference type="Gene3D" id="3.30.460.90">
    <property type="match status" value="1"/>
</dbReference>
<dbReference type="Pfam" id="PF05739">
    <property type="entry name" value="SNARE"/>
    <property type="match status" value="1"/>
</dbReference>
<dbReference type="PROSITE" id="PS50297">
    <property type="entry name" value="ANK_REP_REGION"/>
    <property type="match status" value="1"/>
</dbReference>
<dbReference type="Proteomes" id="UP000593567">
    <property type="component" value="Unassembled WGS sequence"/>
</dbReference>
<dbReference type="GO" id="GO:0006886">
    <property type="term" value="P:intracellular protein transport"/>
    <property type="evidence" value="ECO:0007669"/>
    <property type="project" value="InterPro"/>
</dbReference>
<comment type="similarity">
    <text evidence="2">Belongs to the syntaxin family.</text>
</comment>
<evidence type="ECO:0000313" key="11">
    <source>
        <dbReference type="Proteomes" id="UP000593567"/>
    </source>
</evidence>
<dbReference type="OrthoDB" id="421009at2759"/>
<accession>A0A7J7KMS6</accession>
<dbReference type="GO" id="GO:0005484">
    <property type="term" value="F:SNAP receptor activity"/>
    <property type="evidence" value="ECO:0007669"/>
    <property type="project" value="InterPro"/>
</dbReference>
<evidence type="ECO:0000313" key="10">
    <source>
        <dbReference type="EMBL" id="KAF6039462.1"/>
    </source>
</evidence>
<proteinExistence type="inferred from homology"/>
<evidence type="ECO:0000256" key="5">
    <source>
        <dbReference type="ARBA" id="ARBA00022989"/>
    </source>
</evidence>
<keyword evidence="3" id="KW-0813">Transport</keyword>
<dbReference type="CDD" id="cd15844">
    <property type="entry name" value="SNARE_syntaxin5"/>
    <property type="match status" value="1"/>
</dbReference>
<evidence type="ECO:0000256" key="2">
    <source>
        <dbReference type="ARBA" id="ARBA00009063"/>
    </source>
</evidence>
<dbReference type="GO" id="GO:0031201">
    <property type="term" value="C:SNARE complex"/>
    <property type="evidence" value="ECO:0007669"/>
    <property type="project" value="TreeGrafter"/>
</dbReference>
<dbReference type="InterPro" id="IPR006012">
    <property type="entry name" value="Syntaxin/epimorphin_CS"/>
</dbReference>
<keyword evidence="4" id="KW-0812">Transmembrane</keyword>
<evidence type="ECO:0000256" key="8">
    <source>
        <dbReference type="PROSITE-ProRule" id="PRU00023"/>
    </source>
</evidence>
<evidence type="ECO:0000259" key="9">
    <source>
        <dbReference type="PROSITE" id="PS50192"/>
    </source>
</evidence>
<dbReference type="AlphaFoldDB" id="A0A7J7KMS6"/>
<dbReference type="GO" id="GO:0006888">
    <property type="term" value="P:endoplasmic reticulum to Golgi vesicle-mediated transport"/>
    <property type="evidence" value="ECO:0007669"/>
    <property type="project" value="TreeGrafter"/>
</dbReference>
<organism evidence="10 11">
    <name type="scientific">Bugula neritina</name>
    <name type="common">Brown bryozoan</name>
    <name type="synonym">Sertularia neritina</name>
    <dbReference type="NCBI Taxonomy" id="10212"/>
    <lineage>
        <taxon>Eukaryota</taxon>
        <taxon>Metazoa</taxon>
        <taxon>Spiralia</taxon>
        <taxon>Lophotrochozoa</taxon>
        <taxon>Bryozoa</taxon>
        <taxon>Gymnolaemata</taxon>
        <taxon>Cheilostomatida</taxon>
        <taxon>Flustrina</taxon>
        <taxon>Buguloidea</taxon>
        <taxon>Bugulidae</taxon>
        <taxon>Bugula</taxon>
    </lineage>
</organism>
<dbReference type="PANTHER" id="PTHR19957:SF3">
    <property type="entry name" value="SYNTAXIN-5"/>
    <property type="match status" value="1"/>
</dbReference>
<comment type="subcellular location">
    <subcellularLocation>
        <location evidence="1">Membrane</location>
        <topology evidence="1">Single-pass type IV membrane protein</topology>
    </subcellularLocation>
</comment>
<evidence type="ECO:0000256" key="6">
    <source>
        <dbReference type="ARBA" id="ARBA00023054"/>
    </source>
</evidence>
<dbReference type="InterPro" id="IPR045242">
    <property type="entry name" value="Syntaxin"/>
</dbReference>
<dbReference type="GO" id="GO:0006906">
    <property type="term" value="P:vesicle fusion"/>
    <property type="evidence" value="ECO:0007669"/>
    <property type="project" value="TreeGrafter"/>
</dbReference>
<dbReference type="PANTHER" id="PTHR19957">
    <property type="entry name" value="SYNTAXIN"/>
    <property type="match status" value="1"/>
</dbReference>
<dbReference type="PROSITE" id="PS50088">
    <property type="entry name" value="ANK_REPEAT"/>
    <property type="match status" value="1"/>
</dbReference>
<dbReference type="SMART" id="SM00248">
    <property type="entry name" value="ANK"/>
    <property type="match status" value="2"/>
</dbReference>
<dbReference type="GO" id="GO:0000149">
    <property type="term" value="F:SNARE binding"/>
    <property type="evidence" value="ECO:0007669"/>
    <property type="project" value="TreeGrafter"/>
</dbReference>
<protein>
    <submittedName>
        <fullName evidence="10">STX5</fullName>
    </submittedName>
</protein>
<dbReference type="InterPro" id="IPR002110">
    <property type="entry name" value="Ankyrin_rpt"/>
</dbReference>
<gene>
    <name evidence="10" type="ORF">EB796_002227</name>
</gene>
<keyword evidence="6" id="KW-0175">Coiled coil</keyword>
<sequence>MSGRDRTSEFMSAVHMLHTPQSTSAPTTSRNAALHQKTQFMKIAKHIGKDLGSTFTKLDALTALCKKRSLFDNKQVEIQELTYIIKQDINSLNGQIAQLQQLARQQKGTSGRHLQSHSNSVVLSLQSQLANMSNNFKTVLEERTENMKQEKSRREQFSDTQLHASAPADKGAMAQGSVLWQDEMNARSNGEVAIDIGGAGAHFQQDQLQHIDDQDAYIQSRADTMKNIESTIVELGGIFSQLAHMVKEQEEMVQRIDSNVEDAHLNIEAAHSQILQYFQSVTSNRWLMRLTDCAMLRYYGSDKTPFTYDEIVERHDQINGKETRKFEVFDTLYQSLRGGRHDVFEEMAAENDFMVTDIGIWIWELQLANHDVNLVKYFLETAYKQSYRKNFLVGEAVVFYQNENHTQLIFKTPDVIDSFLLYLKVFIRRVCNWYPEQVNRLHLCGGIAPVHAVLQVAEFARLDVLETLLVCNADINIQDRYGATVLHHAAWKGFQDDIEILLERGADKTILDAQERLKITGNEKIEDSSERWGRYEDIRCLGGPLEFSDHVTYIPEEPDLQEFIQSLITSKHGSCNAMLADDVLGNLKTEVNKLMNRISQLVEQEDPRFAFRPLLTGSVEQGGKVGPPDEFDFSCILTKFSSLCQEIVEPLHPGYCRLTSREKVPHEYAEFFDNEYLNFSKVNATLFLLIEKSLAYIHLHGFDSELATTLIINPPYRQVRLSTVAYKLYLRCNSPQLKNLKFKIDLAAVLSFKPFNLKVECFEGIEECLFVHIEDNNVAKVNCRISLTYQENAIFNICKKEKGNFIIKSYGLLKSLLSLLSSSWALPESEFFAPNANTDGITKLGLDLVPTTYHIKQSLIKAILDYNYTPPPGYTGREIEFWAKTTVANLIESYKTRKMPTPWLAAHNVMEDHTKRRSANEPVPEDGIDRCFEYLLAHANILRCILFQENVGQKESSDSEVHVDFSE</sequence>
<dbReference type="Gene3D" id="1.25.40.20">
    <property type="entry name" value="Ankyrin repeat-containing domain"/>
    <property type="match status" value="1"/>
</dbReference>
<evidence type="ECO:0000256" key="4">
    <source>
        <dbReference type="ARBA" id="ARBA00022692"/>
    </source>
</evidence>